<dbReference type="InterPro" id="IPR006311">
    <property type="entry name" value="TAT_signal"/>
</dbReference>
<evidence type="ECO:0000259" key="2">
    <source>
        <dbReference type="Pfam" id="PF04069"/>
    </source>
</evidence>
<dbReference type="RefSeq" id="WP_089780649.1">
    <property type="nucleotide sequence ID" value="NZ_CABLRR010000004.1"/>
</dbReference>
<dbReference type="SUPFAM" id="SSF53850">
    <property type="entry name" value="Periplasmic binding protein-like II"/>
    <property type="match status" value="1"/>
</dbReference>
<dbReference type="GO" id="GO:0043190">
    <property type="term" value="C:ATP-binding cassette (ABC) transporter complex"/>
    <property type="evidence" value="ECO:0007669"/>
    <property type="project" value="InterPro"/>
</dbReference>
<dbReference type="OrthoDB" id="76236at2157"/>
<dbReference type="EMBL" id="CSTE01000004">
    <property type="protein sequence ID" value="CQR52532.1"/>
    <property type="molecule type" value="Genomic_DNA"/>
</dbReference>
<dbReference type="Gene3D" id="3.40.190.10">
    <property type="entry name" value="Periplasmic binding protein-like II"/>
    <property type="match status" value="1"/>
</dbReference>
<accession>A0A0D6JUX9</accession>
<evidence type="ECO:0000256" key="1">
    <source>
        <dbReference type="SAM" id="MobiDB-lite"/>
    </source>
</evidence>
<dbReference type="PROSITE" id="PS51318">
    <property type="entry name" value="TAT"/>
    <property type="match status" value="1"/>
</dbReference>
<proteinExistence type="predicted"/>
<sequence>MHNSRRAFLQSAGAIGIASMAGCSSIVDGGGSGDSITIGSKQFAEQEILGHMAIAALRENTDLTVNDETGLGGTSQCFNALKNDEIDCYWTYTGTLWHQILGKSNVIPDGEQIYSESKSAAEEEWGLTLTEPTGADASWTIVARPDWASEHGIETISDFASYVNDGNTDMTFVSYTEYAEREDGLPALIEDYGIEQSAWDEVKLRKVGYGGLNYQILNDGQAVATSGWQTQPQIYKYDLRILDDDKGHFSKYWIVPMIQQDAIDSNPAVKETLDEVAPSVTTEKMQQMALEASEEDKDPASIARDHLSSEGLI</sequence>
<dbReference type="PROSITE" id="PS51257">
    <property type="entry name" value="PROKAR_LIPOPROTEIN"/>
    <property type="match status" value="1"/>
</dbReference>
<evidence type="ECO:0000313" key="4">
    <source>
        <dbReference type="Proteomes" id="UP000198902"/>
    </source>
</evidence>
<dbReference type="Proteomes" id="UP000198902">
    <property type="component" value="Unassembled WGS sequence"/>
</dbReference>
<name>A0A0D6JUX9_9EURY</name>
<keyword evidence="4" id="KW-1185">Reference proteome</keyword>
<dbReference type="AlphaFoldDB" id="A0A0D6JUX9"/>
<feature type="compositionally biased region" description="Basic and acidic residues" evidence="1">
    <location>
        <begin position="303"/>
        <end position="313"/>
    </location>
</feature>
<feature type="domain" description="ABC-type glycine betaine transport system substrate-binding" evidence="2">
    <location>
        <begin position="35"/>
        <end position="308"/>
    </location>
</feature>
<dbReference type="Gene3D" id="3.40.190.120">
    <property type="entry name" value="Osmoprotection protein (prox), domain 2"/>
    <property type="match status" value="1"/>
</dbReference>
<feature type="region of interest" description="Disordered" evidence="1">
    <location>
        <begin position="288"/>
        <end position="313"/>
    </location>
</feature>
<evidence type="ECO:0000313" key="3">
    <source>
        <dbReference type="EMBL" id="CQR52532.1"/>
    </source>
</evidence>
<gene>
    <name evidence="3" type="primary">opuCC</name>
    <name evidence="3" type="ORF">BN996_03186</name>
</gene>
<dbReference type="GO" id="GO:0022857">
    <property type="term" value="F:transmembrane transporter activity"/>
    <property type="evidence" value="ECO:0007669"/>
    <property type="project" value="InterPro"/>
</dbReference>
<dbReference type="Pfam" id="PF04069">
    <property type="entry name" value="OpuAC"/>
    <property type="match status" value="1"/>
</dbReference>
<reference evidence="4" key="1">
    <citation type="submission" date="2015-03" db="EMBL/GenBank/DDBJ databases">
        <authorList>
            <person name="Urmite Genomes"/>
        </authorList>
    </citation>
    <scope>NUCLEOTIDE SEQUENCE [LARGE SCALE GENOMIC DNA]</scope>
    <source>
        <strain evidence="4">Arc-Hr</strain>
    </source>
</reference>
<organism evidence="3 4">
    <name type="scientific">Haloferax massiliensis</name>
    <dbReference type="NCBI Taxonomy" id="1476858"/>
    <lineage>
        <taxon>Archaea</taxon>
        <taxon>Methanobacteriati</taxon>
        <taxon>Methanobacteriota</taxon>
        <taxon>Stenosarchaea group</taxon>
        <taxon>Halobacteria</taxon>
        <taxon>Halobacteriales</taxon>
        <taxon>Haloferacaceae</taxon>
        <taxon>Haloferax</taxon>
    </lineage>
</organism>
<protein>
    <submittedName>
        <fullName evidence="3">Carnitine transport binding protein OpuCC</fullName>
    </submittedName>
</protein>
<dbReference type="CDD" id="cd13528">
    <property type="entry name" value="PBP2_osmoprotectants"/>
    <property type="match status" value="1"/>
</dbReference>
<dbReference type="InterPro" id="IPR007210">
    <property type="entry name" value="ABC_Gly_betaine_transp_sub-bd"/>
</dbReference>